<dbReference type="EMBL" id="JAUYVH010000020">
    <property type="protein sequence ID" value="MDQ9172323.1"/>
    <property type="molecule type" value="Genomic_DNA"/>
</dbReference>
<feature type="non-terminal residue" evidence="2">
    <location>
        <position position="136"/>
    </location>
</feature>
<dbReference type="Proteomes" id="UP001225596">
    <property type="component" value="Unassembled WGS sequence"/>
</dbReference>
<sequence>MDEARKSLIVVLPTGHDASEFIQPGEHAFNFPAALVASEFASILRSGPDAIALVRRDQLNVIGCEPAIERITVVGTIPDKSPGSSHRDGFIDGSFDKGDEITASRSRVQGDWKTCSVRNCHELCTFAPLGLSHFTP</sequence>
<organism evidence="2 3">
    <name type="scientific">Keguizhuia sedimenti</name>
    <dbReference type="NCBI Taxonomy" id="3064264"/>
    <lineage>
        <taxon>Bacteria</taxon>
        <taxon>Pseudomonadati</taxon>
        <taxon>Pseudomonadota</taxon>
        <taxon>Betaproteobacteria</taxon>
        <taxon>Burkholderiales</taxon>
        <taxon>Oxalobacteraceae</taxon>
        <taxon>Keguizhuia</taxon>
    </lineage>
</organism>
<proteinExistence type="predicted"/>
<accession>A0ABU1BTI0</accession>
<name>A0ABU1BTI0_9BURK</name>
<evidence type="ECO:0000313" key="2">
    <source>
        <dbReference type="EMBL" id="MDQ9172323.1"/>
    </source>
</evidence>
<evidence type="ECO:0000313" key="1">
    <source>
        <dbReference type="EMBL" id="MDQ9172250.1"/>
    </source>
</evidence>
<dbReference type="EMBL" id="JAUYVH010000018">
    <property type="protein sequence ID" value="MDQ9172250.1"/>
    <property type="molecule type" value="Genomic_DNA"/>
</dbReference>
<reference evidence="2 3" key="1">
    <citation type="submission" date="2023-08" db="EMBL/GenBank/DDBJ databases">
        <title>Oxalobacteraceae gen .nov., isolated from river sludge outside the plant.</title>
        <authorList>
            <person name="Zhao S.Y."/>
        </authorList>
    </citation>
    <scope>NUCLEOTIDE SEQUENCE [LARGE SCALE GENOMIC DNA]</scope>
    <source>
        <strain evidence="2 3">R-40</strain>
    </source>
</reference>
<gene>
    <name evidence="1" type="ORF">Q8A64_17700</name>
    <name evidence="2" type="ORF">Q8A64_18105</name>
</gene>
<keyword evidence="3" id="KW-1185">Reference proteome</keyword>
<evidence type="ECO:0000313" key="3">
    <source>
        <dbReference type="Proteomes" id="UP001225596"/>
    </source>
</evidence>
<comment type="caution">
    <text evidence="2">The sequence shown here is derived from an EMBL/GenBank/DDBJ whole genome shotgun (WGS) entry which is preliminary data.</text>
</comment>
<protein>
    <submittedName>
        <fullName evidence="2">Uncharacterized protein</fullName>
    </submittedName>
</protein>